<reference evidence="6 7" key="1">
    <citation type="journal article" date="2015" name="Genome Announc.">
        <title>Expanding the biotechnology potential of lactobacilli through comparative genomics of 213 strains and associated genera.</title>
        <authorList>
            <person name="Sun Z."/>
            <person name="Harris H.M."/>
            <person name="McCann A."/>
            <person name="Guo C."/>
            <person name="Argimon S."/>
            <person name="Zhang W."/>
            <person name="Yang X."/>
            <person name="Jeffery I.B."/>
            <person name="Cooney J.C."/>
            <person name="Kagawa T.F."/>
            <person name="Liu W."/>
            <person name="Song Y."/>
            <person name="Salvetti E."/>
            <person name="Wrobel A."/>
            <person name="Rasinkangas P."/>
            <person name="Parkhill J."/>
            <person name="Rea M.C."/>
            <person name="O'Sullivan O."/>
            <person name="Ritari J."/>
            <person name="Douillard F.P."/>
            <person name="Paul Ross R."/>
            <person name="Yang R."/>
            <person name="Briner A.E."/>
            <person name="Felis G.E."/>
            <person name="de Vos W.M."/>
            <person name="Barrangou R."/>
            <person name="Klaenhammer T.R."/>
            <person name="Caufield P.W."/>
            <person name="Cui Y."/>
            <person name="Zhang H."/>
            <person name="O'Toole P.W."/>
        </authorList>
    </citation>
    <scope>NUCLEOTIDE SEQUENCE [LARGE SCALE GENOMIC DNA]</scope>
    <source>
        <strain evidence="6 7">DSM 21115</strain>
    </source>
</reference>
<keyword evidence="3" id="KW-0804">Transcription</keyword>
<accession>A0A0R2NE26</accession>
<dbReference type="InterPro" id="IPR046348">
    <property type="entry name" value="SIS_dom_sf"/>
</dbReference>
<dbReference type="CDD" id="cd05013">
    <property type="entry name" value="SIS_RpiR"/>
    <property type="match status" value="1"/>
</dbReference>
<sequence>MVYMRLLDQLKQQRDFTNNEQRIAAYILANLPAMTTIYLKDLAAATYTSHSAIIRLAQKLGFRGFREFQTALTTAAANEAHALDTVDANFPVAPNDDAQTIAKKMAALTVNTINATYQQLDTGLLQQVAQTLRGARRLFLFAQGDSQMRARSFQNKLVKLNQFAIIAEEYGDEAWNAANLTPNDVAIFISYAGTTRTHQQFVTYLQQQKVPIVVLTGNPDSPLLSAATYPIVTVQSEYNFAKIGTFASQAAFEYVLDTLFSLMYAQDLPTNLRSLQQKQQLMQAGPLTTK</sequence>
<name>A0A0R2NE26_9LACO</name>
<dbReference type="InterPro" id="IPR047640">
    <property type="entry name" value="RpiR-like"/>
</dbReference>
<dbReference type="Gene3D" id="1.10.10.10">
    <property type="entry name" value="Winged helix-like DNA-binding domain superfamily/Winged helix DNA-binding domain"/>
    <property type="match status" value="1"/>
</dbReference>
<gene>
    <name evidence="6" type="ORF">DY78_GL001684</name>
</gene>
<dbReference type="GO" id="GO:0097367">
    <property type="term" value="F:carbohydrate derivative binding"/>
    <property type="evidence" value="ECO:0007669"/>
    <property type="project" value="InterPro"/>
</dbReference>
<dbReference type="AlphaFoldDB" id="A0A0R2NE26"/>
<dbReference type="PANTHER" id="PTHR30514">
    <property type="entry name" value="GLUCOKINASE"/>
    <property type="match status" value="1"/>
</dbReference>
<dbReference type="GO" id="GO:0003677">
    <property type="term" value="F:DNA binding"/>
    <property type="evidence" value="ECO:0007669"/>
    <property type="project" value="UniProtKB-KW"/>
</dbReference>
<dbReference type="InterPro" id="IPR035472">
    <property type="entry name" value="RpiR-like_SIS"/>
</dbReference>
<dbReference type="SUPFAM" id="SSF46689">
    <property type="entry name" value="Homeodomain-like"/>
    <property type="match status" value="1"/>
</dbReference>
<dbReference type="InterPro" id="IPR001347">
    <property type="entry name" value="SIS_dom"/>
</dbReference>
<organism evidence="6 7">
    <name type="scientific">Lactiplantibacillus fabifermentans DSM 21115</name>
    <dbReference type="NCBI Taxonomy" id="1413187"/>
    <lineage>
        <taxon>Bacteria</taxon>
        <taxon>Bacillati</taxon>
        <taxon>Bacillota</taxon>
        <taxon>Bacilli</taxon>
        <taxon>Lactobacillales</taxon>
        <taxon>Lactobacillaceae</taxon>
        <taxon>Lactiplantibacillus</taxon>
    </lineage>
</organism>
<dbReference type="PANTHER" id="PTHR30514:SF10">
    <property type="entry name" value="MURR_RPIR FAMILY TRANSCRIPTIONAL REGULATOR"/>
    <property type="match status" value="1"/>
</dbReference>
<evidence type="ECO:0000259" key="4">
    <source>
        <dbReference type="PROSITE" id="PS51071"/>
    </source>
</evidence>
<evidence type="ECO:0000313" key="6">
    <source>
        <dbReference type="EMBL" id="KRO24103.1"/>
    </source>
</evidence>
<evidence type="ECO:0000256" key="3">
    <source>
        <dbReference type="ARBA" id="ARBA00023163"/>
    </source>
</evidence>
<dbReference type="EMBL" id="AYGX02000164">
    <property type="protein sequence ID" value="KRO24103.1"/>
    <property type="molecule type" value="Genomic_DNA"/>
</dbReference>
<dbReference type="PROSITE" id="PS51464">
    <property type="entry name" value="SIS"/>
    <property type="match status" value="1"/>
</dbReference>
<feature type="domain" description="HTH rpiR-type" evidence="4">
    <location>
        <begin position="3"/>
        <end position="79"/>
    </location>
</feature>
<keyword evidence="1" id="KW-0805">Transcription regulation</keyword>
<dbReference type="GO" id="GO:0003700">
    <property type="term" value="F:DNA-binding transcription factor activity"/>
    <property type="evidence" value="ECO:0007669"/>
    <property type="project" value="InterPro"/>
</dbReference>
<dbReference type="GO" id="GO:1901135">
    <property type="term" value="P:carbohydrate derivative metabolic process"/>
    <property type="evidence" value="ECO:0007669"/>
    <property type="project" value="InterPro"/>
</dbReference>
<dbReference type="Pfam" id="PF01380">
    <property type="entry name" value="SIS"/>
    <property type="match status" value="1"/>
</dbReference>
<dbReference type="InterPro" id="IPR036388">
    <property type="entry name" value="WH-like_DNA-bd_sf"/>
</dbReference>
<evidence type="ECO:0000259" key="5">
    <source>
        <dbReference type="PROSITE" id="PS51464"/>
    </source>
</evidence>
<feature type="domain" description="SIS" evidence="5">
    <location>
        <begin position="128"/>
        <end position="269"/>
    </location>
</feature>
<dbReference type="PROSITE" id="PS51071">
    <property type="entry name" value="HTH_RPIR"/>
    <property type="match status" value="1"/>
</dbReference>
<proteinExistence type="predicted"/>
<evidence type="ECO:0000313" key="7">
    <source>
        <dbReference type="Proteomes" id="UP000050920"/>
    </source>
</evidence>
<keyword evidence="2" id="KW-0238">DNA-binding</keyword>
<dbReference type="Proteomes" id="UP000050920">
    <property type="component" value="Unassembled WGS sequence"/>
</dbReference>
<comment type="caution">
    <text evidence="6">The sequence shown here is derived from an EMBL/GenBank/DDBJ whole genome shotgun (WGS) entry which is preliminary data.</text>
</comment>
<keyword evidence="7" id="KW-1185">Reference proteome</keyword>
<dbReference type="InterPro" id="IPR000281">
    <property type="entry name" value="HTH_RpiR"/>
</dbReference>
<evidence type="ECO:0000256" key="1">
    <source>
        <dbReference type="ARBA" id="ARBA00023015"/>
    </source>
</evidence>
<dbReference type="InterPro" id="IPR009057">
    <property type="entry name" value="Homeodomain-like_sf"/>
</dbReference>
<protein>
    <submittedName>
        <fullName evidence="6">Transcription regulator</fullName>
    </submittedName>
</protein>
<dbReference type="SUPFAM" id="SSF53697">
    <property type="entry name" value="SIS domain"/>
    <property type="match status" value="1"/>
</dbReference>
<dbReference type="Gene3D" id="3.40.50.10490">
    <property type="entry name" value="Glucose-6-phosphate isomerase like protein, domain 1"/>
    <property type="match status" value="1"/>
</dbReference>
<dbReference type="Pfam" id="PF01418">
    <property type="entry name" value="HTH_6"/>
    <property type="match status" value="1"/>
</dbReference>
<evidence type="ECO:0000256" key="2">
    <source>
        <dbReference type="ARBA" id="ARBA00023125"/>
    </source>
</evidence>